<dbReference type="PANTHER" id="PTHR39966:SF3">
    <property type="entry name" value="DUF438 DOMAIN-CONTAINING PROTEIN"/>
    <property type="match status" value="1"/>
</dbReference>
<dbReference type="InterPro" id="IPR035965">
    <property type="entry name" value="PAS-like_dom_sf"/>
</dbReference>
<accession>A0A1H9WU97</accession>
<sequence>MSEMINNRERAVQEKSERQQLLKEIIKELHEGKSVSEVKERFTKAVDQVTVSDISKMEQALMEEEGISVEEVQRLCSVHTEVFKGSIEEIHQKEGPEHTQGHPVHTFIQENKEIDRHVNFTLKLHRDQFEKVESEETANKLIKDLIKLLEIDNHYSRKENLLFPYLERYGIFGPTKVMWGVDDRIRATVKEARNLLTNGIWIKTDLLKSLDYIISEVSEMIYKEEHILFPLALEKLTEDEWLKIEREGDVIGYTFIDPPEAWQPERADLGNPFLKDGVVQLNTGILSVPQLELMMNHLPVDITFIDENDTVRYFSHGKERIFHRTKSVIGRSVQNCHPPQSAHIVNDLLDDFKSGKKDVEDFWIPFKDKFVLIRYFAVRDGEGNYKGTVEFTQNIKPVQEITGEKRLMS</sequence>
<evidence type="ECO:0008006" key="5">
    <source>
        <dbReference type="Google" id="ProtNLM"/>
    </source>
</evidence>
<dbReference type="RefSeq" id="WP_093055248.1">
    <property type="nucleotide sequence ID" value="NZ_FOGT01000020.1"/>
</dbReference>
<dbReference type="Pfam" id="PF01814">
    <property type="entry name" value="Hemerythrin"/>
    <property type="match status" value="1"/>
</dbReference>
<dbReference type="Proteomes" id="UP000198571">
    <property type="component" value="Unassembled WGS sequence"/>
</dbReference>
<dbReference type="AlphaFoldDB" id="A0A1H9WU97"/>
<evidence type="ECO:0000259" key="2">
    <source>
        <dbReference type="Pfam" id="PF04282"/>
    </source>
</evidence>
<dbReference type="SUPFAM" id="SSF55785">
    <property type="entry name" value="PYP-like sensor domain (PAS domain)"/>
    <property type="match status" value="1"/>
</dbReference>
<keyword evidence="4" id="KW-1185">Reference proteome</keyword>
<feature type="domain" description="DUF438" evidence="2">
    <location>
        <begin position="22"/>
        <end position="89"/>
    </location>
</feature>
<evidence type="ECO:0000313" key="3">
    <source>
        <dbReference type="EMBL" id="SES37520.1"/>
    </source>
</evidence>
<dbReference type="Pfam" id="PF04282">
    <property type="entry name" value="DUF438"/>
    <property type="match status" value="1"/>
</dbReference>
<dbReference type="Pfam" id="PF13596">
    <property type="entry name" value="PAS_10"/>
    <property type="match status" value="1"/>
</dbReference>
<evidence type="ECO:0000259" key="1">
    <source>
        <dbReference type="Pfam" id="PF01814"/>
    </source>
</evidence>
<dbReference type="InterPro" id="IPR012312">
    <property type="entry name" value="Hemerythrin-like"/>
</dbReference>
<protein>
    <recommendedName>
        <fullName evidence="5">PAC domain-containing protein</fullName>
    </recommendedName>
</protein>
<dbReference type="STRING" id="1601833.SAMN05518684_12014"/>
<dbReference type="InterPro" id="IPR007380">
    <property type="entry name" value="DUF438"/>
</dbReference>
<dbReference type="OrthoDB" id="9769774at2"/>
<dbReference type="Gene3D" id="1.20.120.520">
    <property type="entry name" value="nmb1532 protein domain like"/>
    <property type="match status" value="1"/>
</dbReference>
<proteinExistence type="predicted"/>
<gene>
    <name evidence="3" type="ORF">SAMN05518684_12014</name>
</gene>
<dbReference type="GO" id="GO:0005886">
    <property type="term" value="C:plasma membrane"/>
    <property type="evidence" value="ECO:0007669"/>
    <property type="project" value="TreeGrafter"/>
</dbReference>
<dbReference type="PANTHER" id="PTHR39966">
    <property type="entry name" value="BLL2471 PROTEIN-RELATED"/>
    <property type="match status" value="1"/>
</dbReference>
<name>A0A1H9WU97_9BACI</name>
<organism evidence="3 4">
    <name type="scientific">Salipaludibacillus aurantiacus</name>
    <dbReference type="NCBI Taxonomy" id="1601833"/>
    <lineage>
        <taxon>Bacteria</taxon>
        <taxon>Bacillati</taxon>
        <taxon>Bacillota</taxon>
        <taxon>Bacilli</taxon>
        <taxon>Bacillales</taxon>
        <taxon>Bacillaceae</taxon>
    </lineage>
</organism>
<dbReference type="EMBL" id="FOGT01000020">
    <property type="protein sequence ID" value="SES37520.1"/>
    <property type="molecule type" value="Genomic_DNA"/>
</dbReference>
<evidence type="ECO:0000313" key="4">
    <source>
        <dbReference type="Proteomes" id="UP000198571"/>
    </source>
</evidence>
<reference evidence="4" key="1">
    <citation type="submission" date="2016-10" db="EMBL/GenBank/DDBJ databases">
        <authorList>
            <person name="Varghese N."/>
            <person name="Submissions S."/>
        </authorList>
    </citation>
    <scope>NUCLEOTIDE SEQUENCE [LARGE SCALE GENOMIC DNA]</scope>
    <source>
        <strain evidence="4">S9</strain>
    </source>
</reference>
<feature type="domain" description="Hemerythrin-like" evidence="1">
    <location>
        <begin position="102"/>
        <end position="232"/>
    </location>
</feature>
<dbReference type="Gene3D" id="3.30.450.20">
    <property type="entry name" value="PAS domain"/>
    <property type="match status" value="1"/>
</dbReference>